<dbReference type="GO" id="GO:0003678">
    <property type="term" value="F:DNA helicase activity"/>
    <property type="evidence" value="ECO:0007669"/>
    <property type="project" value="InterPro"/>
</dbReference>
<proteinExistence type="predicted"/>
<comment type="caution">
    <text evidence="5">The sequence shown here is derived from an EMBL/GenBank/DDBJ whole genome shotgun (WGS) entry which is preliminary data.</text>
</comment>
<evidence type="ECO:0000256" key="2">
    <source>
        <dbReference type="ARBA" id="ARBA00022705"/>
    </source>
</evidence>
<feature type="domain" description="DNA helicase DnaB-like N-terminal" evidence="4">
    <location>
        <begin position="7"/>
        <end position="76"/>
    </location>
</feature>
<organism evidence="5 6">
    <name type="scientific">Agrobacterium deltaense NCPPB 1641</name>
    <dbReference type="NCBI Taxonomy" id="1183425"/>
    <lineage>
        <taxon>Bacteria</taxon>
        <taxon>Pseudomonadati</taxon>
        <taxon>Pseudomonadota</taxon>
        <taxon>Alphaproteobacteria</taxon>
        <taxon>Hyphomicrobiales</taxon>
        <taxon>Rhizobiaceae</taxon>
        <taxon>Rhizobium/Agrobacterium group</taxon>
        <taxon>Agrobacterium</taxon>
    </lineage>
</organism>
<reference evidence="5" key="1">
    <citation type="submission" date="2016-01" db="EMBL/GenBank/DDBJ databases">
        <authorList>
            <person name="Regsiter A."/>
            <person name="william w."/>
        </authorList>
    </citation>
    <scope>NUCLEOTIDE SEQUENCE</scope>
    <source>
        <strain evidence="5">NCPPB 1641</strain>
    </source>
</reference>
<evidence type="ECO:0000256" key="1">
    <source>
        <dbReference type="ARBA" id="ARBA00022515"/>
    </source>
</evidence>
<evidence type="ECO:0000313" key="5">
    <source>
        <dbReference type="EMBL" id="CVI54764.1"/>
    </source>
</evidence>
<evidence type="ECO:0000256" key="3">
    <source>
        <dbReference type="ARBA" id="ARBA00023125"/>
    </source>
</evidence>
<dbReference type="InterPro" id="IPR007693">
    <property type="entry name" value="DNA_helicase_DnaB-like_N"/>
</dbReference>
<dbReference type="RefSeq" id="WP_080851565.1">
    <property type="nucleotide sequence ID" value="NZ_LT009775.1"/>
</dbReference>
<evidence type="ECO:0000313" key="6">
    <source>
        <dbReference type="Proteomes" id="UP000192140"/>
    </source>
</evidence>
<dbReference type="GO" id="GO:0003677">
    <property type="term" value="F:DNA binding"/>
    <property type="evidence" value="ECO:0007669"/>
    <property type="project" value="UniProtKB-KW"/>
</dbReference>
<dbReference type="EMBL" id="FCNP01000004">
    <property type="protein sequence ID" value="CVI54764.1"/>
    <property type="molecule type" value="Genomic_DNA"/>
</dbReference>
<keyword evidence="1" id="KW-0639">Primosome</keyword>
<keyword evidence="6" id="KW-1185">Reference proteome</keyword>
<dbReference type="AlphaFoldDB" id="A0A1S7TJG5"/>
<dbReference type="GO" id="GO:0005524">
    <property type="term" value="F:ATP binding"/>
    <property type="evidence" value="ECO:0007669"/>
    <property type="project" value="InterPro"/>
</dbReference>
<dbReference type="GO" id="GO:0006269">
    <property type="term" value="P:DNA replication, synthesis of primer"/>
    <property type="evidence" value="ECO:0007669"/>
    <property type="project" value="UniProtKB-KW"/>
</dbReference>
<sequence>MNHKFIPANKEAEQALLGALLMNNQALDAIKVPLTSAHLSEKVHSEIFDAVQMLVHAGRLANPVTMKPLINETMVADLTIAKYLALG</sequence>
<dbReference type="InterPro" id="IPR036185">
    <property type="entry name" value="DNA_heli_DnaB-like_N_sf"/>
</dbReference>
<dbReference type="Proteomes" id="UP000192140">
    <property type="component" value="Unassembled WGS sequence"/>
</dbReference>
<keyword evidence="3" id="KW-0238">DNA-binding</keyword>
<dbReference type="Pfam" id="PF00772">
    <property type="entry name" value="DnaB"/>
    <property type="match status" value="1"/>
</dbReference>
<accession>A0A1S7TJG5</accession>
<keyword evidence="2" id="KW-0235">DNA replication</keyword>
<dbReference type="SUPFAM" id="SSF48024">
    <property type="entry name" value="N-terminal domain of DnaB helicase"/>
    <property type="match status" value="1"/>
</dbReference>
<name>A0A1S7TJG5_9HYPH</name>
<dbReference type="InterPro" id="IPR016136">
    <property type="entry name" value="DNA_helicase_N/primase_C"/>
</dbReference>
<dbReference type="GO" id="GO:1990077">
    <property type="term" value="C:primosome complex"/>
    <property type="evidence" value="ECO:0007669"/>
    <property type="project" value="UniProtKB-KW"/>
</dbReference>
<dbReference type="Gene3D" id="1.10.860.10">
    <property type="entry name" value="DNAb Helicase, Chain A"/>
    <property type="match status" value="1"/>
</dbReference>
<protein>
    <recommendedName>
        <fullName evidence="4">DNA helicase DnaB-like N-terminal domain-containing protein</fullName>
    </recommendedName>
</protein>
<gene>
    <name evidence="5" type="ORF">AGR7A_Cc120278</name>
</gene>
<evidence type="ECO:0000259" key="4">
    <source>
        <dbReference type="Pfam" id="PF00772"/>
    </source>
</evidence>